<evidence type="ECO:0000313" key="1">
    <source>
        <dbReference type="EMBL" id="CAI9568484.1"/>
    </source>
</evidence>
<dbReference type="EMBL" id="CATNWA010014174">
    <property type="protein sequence ID" value="CAI9568484.1"/>
    <property type="molecule type" value="Genomic_DNA"/>
</dbReference>
<organism evidence="1 2">
    <name type="scientific">Staurois parvus</name>
    <dbReference type="NCBI Taxonomy" id="386267"/>
    <lineage>
        <taxon>Eukaryota</taxon>
        <taxon>Metazoa</taxon>
        <taxon>Chordata</taxon>
        <taxon>Craniata</taxon>
        <taxon>Vertebrata</taxon>
        <taxon>Euteleostomi</taxon>
        <taxon>Amphibia</taxon>
        <taxon>Batrachia</taxon>
        <taxon>Anura</taxon>
        <taxon>Neobatrachia</taxon>
        <taxon>Ranoidea</taxon>
        <taxon>Ranidae</taxon>
        <taxon>Staurois</taxon>
    </lineage>
</organism>
<proteinExistence type="predicted"/>
<reference evidence="1" key="1">
    <citation type="submission" date="2023-05" db="EMBL/GenBank/DDBJ databases">
        <authorList>
            <person name="Stuckert A."/>
        </authorList>
    </citation>
    <scope>NUCLEOTIDE SEQUENCE</scope>
</reference>
<protein>
    <submittedName>
        <fullName evidence="1">Uncharacterized protein</fullName>
    </submittedName>
</protein>
<comment type="caution">
    <text evidence="1">The sequence shown here is derived from an EMBL/GenBank/DDBJ whole genome shotgun (WGS) entry which is preliminary data.</text>
</comment>
<accession>A0ABN9D7J3</accession>
<dbReference type="Proteomes" id="UP001162483">
    <property type="component" value="Unassembled WGS sequence"/>
</dbReference>
<evidence type="ECO:0000313" key="2">
    <source>
        <dbReference type="Proteomes" id="UP001162483"/>
    </source>
</evidence>
<gene>
    <name evidence="1" type="ORF">SPARVUS_LOCUS6723951</name>
</gene>
<feature type="non-terminal residue" evidence="1">
    <location>
        <position position="74"/>
    </location>
</feature>
<name>A0ABN9D7J3_9NEOB</name>
<keyword evidence="2" id="KW-1185">Reference proteome</keyword>
<sequence>MSQRCSRKQSPKMELPIHSLISEINNNKILEVAQKIIELLMGEVSGAGNSGTFSCNRQGMCLDDDCIIVCIRFL</sequence>